<name>A0A0K0G401_STRVS</name>
<keyword evidence="1" id="KW-0732">Signal</keyword>
<accession>A0A0K0G401</accession>
<protein>
    <submittedName>
        <fullName evidence="3">Secreted protein</fullName>
    </submittedName>
</protein>
<keyword evidence="2" id="KW-1185">Reference proteome</keyword>
<feature type="chain" id="PRO_5005330477" evidence="1">
    <location>
        <begin position="19"/>
        <end position="114"/>
    </location>
</feature>
<organism evidence="2 3">
    <name type="scientific">Strongyloides venezuelensis</name>
    <name type="common">Threadworm</name>
    <dbReference type="NCBI Taxonomy" id="75913"/>
    <lineage>
        <taxon>Eukaryota</taxon>
        <taxon>Metazoa</taxon>
        <taxon>Ecdysozoa</taxon>
        <taxon>Nematoda</taxon>
        <taxon>Chromadorea</taxon>
        <taxon>Rhabditida</taxon>
        <taxon>Tylenchina</taxon>
        <taxon>Panagrolaimomorpha</taxon>
        <taxon>Strongyloidoidea</taxon>
        <taxon>Strongyloididae</taxon>
        <taxon>Strongyloides</taxon>
    </lineage>
</organism>
<proteinExistence type="predicted"/>
<sequence>MKVLTITVLLTIIVVSYTQISKRITINQKTGRASYSPTQGDFRSFDGPRASWSDAFITPSTWGCRKTEHGEIKRLYGIGQDSKTQTNGGRALMTILVLILPQYLYQTICIVNEL</sequence>
<evidence type="ECO:0000313" key="2">
    <source>
        <dbReference type="Proteomes" id="UP000035680"/>
    </source>
</evidence>
<reference evidence="2" key="1">
    <citation type="submission" date="2014-07" db="EMBL/GenBank/DDBJ databases">
        <authorList>
            <person name="Martin A.A"/>
            <person name="De Silva N."/>
        </authorList>
    </citation>
    <scope>NUCLEOTIDE SEQUENCE</scope>
</reference>
<reference evidence="3" key="2">
    <citation type="submission" date="2015-08" db="UniProtKB">
        <authorList>
            <consortium name="WormBaseParasite"/>
        </authorList>
    </citation>
    <scope>IDENTIFICATION</scope>
</reference>
<evidence type="ECO:0000256" key="1">
    <source>
        <dbReference type="SAM" id="SignalP"/>
    </source>
</evidence>
<feature type="signal peptide" evidence="1">
    <location>
        <begin position="1"/>
        <end position="18"/>
    </location>
</feature>
<dbReference type="WBParaSite" id="SVE_1946000.1">
    <property type="protein sequence ID" value="SVE_1946000.1"/>
    <property type="gene ID" value="SVE_1946000"/>
</dbReference>
<dbReference type="Proteomes" id="UP000035680">
    <property type="component" value="Unassembled WGS sequence"/>
</dbReference>
<evidence type="ECO:0000313" key="3">
    <source>
        <dbReference type="WBParaSite" id="SVE_1946000.1"/>
    </source>
</evidence>
<dbReference type="AlphaFoldDB" id="A0A0K0G401"/>